<dbReference type="GO" id="GO:0006310">
    <property type="term" value="P:DNA recombination"/>
    <property type="evidence" value="ECO:0007669"/>
    <property type="project" value="UniProtKB-KW"/>
</dbReference>
<dbReference type="GO" id="GO:0003677">
    <property type="term" value="F:DNA binding"/>
    <property type="evidence" value="ECO:0007669"/>
    <property type="project" value="InterPro"/>
</dbReference>
<comment type="caution">
    <text evidence="2">The sequence shown here is derived from an EMBL/GenBank/DDBJ whole genome shotgun (WGS) entry which is preliminary data.</text>
</comment>
<proteinExistence type="predicted"/>
<protein>
    <submittedName>
        <fullName evidence="2">Tyrosine-type recombinase/integrase</fullName>
    </submittedName>
</protein>
<dbReference type="EMBL" id="JABBHS010000511">
    <property type="protein sequence ID" value="MBU2724763.1"/>
    <property type="molecule type" value="Genomic_DNA"/>
</dbReference>
<keyword evidence="1" id="KW-0233">DNA recombination</keyword>
<evidence type="ECO:0000313" key="2">
    <source>
        <dbReference type="EMBL" id="MBU2724763.1"/>
    </source>
</evidence>
<dbReference type="AlphaFoldDB" id="A0A8X8KD37"/>
<dbReference type="InterPro" id="IPR013762">
    <property type="entry name" value="Integrase-like_cat_sf"/>
</dbReference>
<dbReference type="InterPro" id="IPR011010">
    <property type="entry name" value="DNA_brk_join_enz"/>
</dbReference>
<reference evidence="2" key="1">
    <citation type="journal article" date="2021" name="ISME J.">
        <title>Genomic evolution of the class Acidithiobacillia: deep-branching Proteobacteria living in extreme acidic conditions.</title>
        <authorList>
            <person name="Moya-Beltran A."/>
            <person name="Beard S."/>
            <person name="Rojas-Villalobos C."/>
            <person name="Issotta F."/>
            <person name="Gallardo Y."/>
            <person name="Ulloa R."/>
            <person name="Giaveno A."/>
            <person name="Degli Esposti M."/>
            <person name="Johnson D.B."/>
            <person name="Quatrini R."/>
        </authorList>
    </citation>
    <scope>NUCLEOTIDE SEQUENCE</scope>
    <source>
        <strain evidence="2">DSM 583</strain>
    </source>
</reference>
<organism evidence="2 3">
    <name type="scientific">Acidithiobacillus ferridurans</name>
    <dbReference type="NCBI Taxonomy" id="1232575"/>
    <lineage>
        <taxon>Bacteria</taxon>
        <taxon>Pseudomonadati</taxon>
        <taxon>Pseudomonadota</taxon>
        <taxon>Acidithiobacillia</taxon>
        <taxon>Acidithiobacillales</taxon>
        <taxon>Acidithiobacillaceae</taxon>
        <taxon>Acidithiobacillus</taxon>
    </lineage>
</organism>
<accession>A0A8X8KD37</accession>
<dbReference type="GO" id="GO:0015074">
    <property type="term" value="P:DNA integration"/>
    <property type="evidence" value="ECO:0007669"/>
    <property type="project" value="InterPro"/>
</dbReference>
<sequence length="70" mass="7845">MAVHLIAAGVDVTVIRSWLGHASLDTTNHYAQANMETKRKALEAVDTIVRQEKSPSWRKNADILTWLDSL</sequence>
<dbReference type="Proteomes" id="UP000887300">
    <property type="component" value="Unassembled WGS sequence"/>
</dbReference>
<gene>
    <name evidence="2" type="ORF">HF568_16550</name>
</gene>
<evidence type="ECO:0000256" key="1">
    <source>
        <dbReference type="ARBA" id="ARBA00023172"/>
    </source>
</evidence>
<dbReference type="SUPFAM" id="SSF56349">
    <property type="entry name" value="DNA breaking-rejoining enzymes"/>
    <property type="match status" value="1"/>
</dbReference>
<dbReference type="Gene3D" id="1.10.443.10">
    <property type="entry name" value="Intergrase catalytic core"/>
    <property type="match status" value="1"/>
</dbReference>
<evidence type="ECO:0000313" key="3">
    <source>
        <dbReference type="Proteomes" id="UP000887300"/>
    </source>
</evidence>
<name>A0A8X8KD37_ACIFI</name>